<evidence type="ECO:0000256" key="1">
    <source>
        <dbReference type="SAM" id="SignalP"/>
    </source>
</evidence>
<dbReference type="AlphaFoldDB" id="A0A6A4H2J2"/>
<protein>
    <submittedName>
        <fullName evidence="2">Uncharacterized protein</fullName>
    </submittedName>
</protein>
<dbReference type="Proteomes" id="UP000799118">
    <property type="component" value="Unassembled WGS sequence"/>
</dbReference>
<reference evidence="2" key="1">
    <citation type="journal article" date="2019" name="Environ. Microbiol.">
        <title>Fungal ecological strategies reflected in gene transcription - a case study of two litter decomposers.</title>
        <authorList>
            <person name="Barbi F."/>
            <person name="Kohler A."/>
            <person name="Barry K."/>
            <person name="Baskaran P."/>
            <person name="Daum C."/>
            <person name="Fauchery L."/>
            <person name="Ihrmark K."/>
            <person name="Kuo A."/>
            <person name="LaButti K."/>
            <person name="Lipzen A."/>
            <person name="Morin E."/>
            <person name="Grigoriev I.V."/>
            <person name="Henrissat B."/>
            <person name="Lindahl B."/>
            <person name="Martin F."/>
        </authorList>
    </citation>
    <scope>NUCLEOTIDE SEQUENCE</scope>
    <source>
        <strain evidence="2">JB14</strain>
    </source>
</reference>
<evidence type="ECO:0000313" key="2">
    <source>
        <dbReference type="EMBL" id="KAE9392439.1"/>
    </source>
</evidence>
<evidence type="ECO:0000313" key="3">
    <source>
        <dbReference type="Proteomes" id="UP000799118"/>
    </source>
</evidence>
<organism evidence="2 3">
    <name type="scientific">Gymnopus androsaceus JB14</name>
    <dbReference type="NCBI Taxonomy" id="1447944"/>
    <lineage>
        <taxon>Eukaryota</taxon>
        <taxon>Fungi</taxon>
        <taxon>Dikarya</taxon>
        <taxon>Basidiomycota</taxon>
        <taxon>Agaricomycotina</taxon>
        <taxon>Agaricomycetes</taxon>
        <taxon>Agaricomycetidae</taxon>
        <taxon>Agaricales</taxon>
        <taxon>Marasmiineae</taxon>
        <taxon>Omphalotaceae</taxon>
        <taxon>Gymnopus</taxon>
    </lineage>
</organism>
<gene>
    <name evidence="2" type="ORF">BT96DRAFT_944670</name>
</gene>
<feature type="signal peptide" evidence="1">
    <location>
        <begin position="1"/>
        <end position="16"/>
    </location>
</feature>
<name>A0A6A4H2J2_9AGAR</name>
<feature type="chain" id="PRO_5025584887" evidence="1">
    <location>
        <begin position="17"/>
        <end position="179"/>
    </location>
</feature>
<dbReference type="EMBL" id="ML769596">
    <property type="protein sequence ID" value="KAE9392439.1"/>
    <property type="molecule type" value="Genomic_DNA"/>
</dbReference>
<sequence length="179" mass="19947">MLFILYFGFALTVHSGFHCVCGFGQRAISFRLPSALFLISSLTWVDSIPRNHIEVNRSPDRNWAVKRGLETIPEATVTITLTFLYRTYYLSEMTVGQATLGKICDRAKELANLPRESLGVNPSLSKEMVHIKVVVDGIKTLPWKDEMVPFILLVEGIGKEEIENGCARGRCSGVLGTDQ</sequence>
<proteinExistence type="predicted"/>
<keyword evidence="1" id="KW-0732">Signal</keyword>
<accession>A0A6A4H2J2</accession>
<keyword evidence="3" id="KW-1185">Reference proteome</keyword>